<dbReference type="InterPro" id="IPR008979">
    <property type="entry name" value="Galactose-bd-like_sf"/>
</dbReference>
<proteinExistence type="predicted"/>
<dbReference type="GO" id="GO:0008239">
    <property type="term" value="F:dipeptidyl-peptidase activity"/>
    <property type="evidence" value="ECO:0007669"/>
    <property type="project" value="InterPro"/>
</dbReference>
<dbReference type="Pfam" id="PF08530">
    <property type="entry name" value="PepX_C"/>
    <property type="match status" value="1"/>
</dbReference>
<dbReference type="EMBL" id="WHUV01000002">
    <property type="protein sequence ID" value="MQA54415.1"/>
    <property type="molecule type" value="Genomic_DNA"/>
</dbReference>
<feature type="domain" description="Xaa-Pro dipeptidyl-peptidase C-terminal" evidence="1">
    <location>
        <begin position="1"/>
        <end position="144"/>
    </location>
</feature>
<dbReference type="InterPro" id="IPR013736">
    <property type="entry name" value="Xaa-Pro_dipept_C"/>
</dbReference>
<accession>A0A7X1PNJ2</accession>
<dbReference type="Proteomes" id="UP000486534">
    <property type="component" value="Unassembled WGS sequence"/>
</dbReference>
<name>A0A7X1PNJ2_9PSED</name>
<dbReference type="Gene3D" id="2.60.120.260">
    <property type="entry name" value="Galactose-binding domain-like"/>
    <property type="match status" value="1"/>
</dbReference>
<reference evidence="2 3" key="1">
    <citation type="submission" date="2019-10" db="EMBL/GenBank/DDBJ databases">
        <title>Pseudomonas dajingensis sp. nov., isolated from the profound head ulcers of farmed Murray cod (Maccullochella peelii peelii).</title>
        <authorList>
            <person name="Liu Y."/>
        </authorList>
    </citation>
    <scope>NUCLEOTIDE SEQUENCE [LARGE SCALE GENOMIC DNA]</scope>
    <source>
        <strain evidence="2 3">MC042</strain>
    </source>
</reference>
<dbReference type="RefSeq" id="WP_152897916.1">
    <property type="nucleotide sequence ID" value="NZ_WHUV01000002.1"/>
</dbReference>
<organism evidence="2 3">
    <name type="scientific">Pseudomonas piscis</name>
    <dbReference type="NCBI Taxonomy" id="2614538"/>
    <lineage>
        <taxon>Bacteria</taxon>
        <taxon>Pseudomonadati</taxon>
        <taxon>Pseudomonadota</taxon>
        <taxon>Gammaproteobacteria</taxon>
        <taxon>Pseudomonadales</taxon>
        <taxon>Pseudomonadaceae</taxon>
        <taxon>Pseudomonas</taxon>
    </lineage>
</organism>
<evidence type="ECO:0000259" key="1">
    <source>
        <dbReference type="Pfam" id="PF08530"/>
    </source>
</evidence>
<evidence type="ECO:0000313" key="3">
    <source>
        <dbReference type="Proteomes" id="UP000486534"/>
    </source>
</evidence>
<comment type="caution">
    <text evidence="2">The sequence shown here is derived from an EMBL/GenBank/DDBJ whole genome shotgun (WGS) entry which is preliminary data.</text>
</comment>
<protein>
    <recommendedName>
        <fullName evidence="1">Xaa-Pro dipeptidyl-peptidase C-terminal domain-containing protein</fullName>
    </recommendedName>
</protein>
<evidence type="ECO:0000313" key="2">
    <source>
        <dbReference type="EMBL" id="MQA54415.1"/>
    </source>
</evidence>
<gene>
    <name evidence="2" type="ORF">GDH07_13955</name>
</gene>
<sequence length="185" mass="20381">MTFTTAALPQDLSFYGEGSADLWISATAKDTDLQVTLSEVRPDGQEMFVQRGWLRASKRALDPARSTELRPFGHYPQAALNPLKARQANLTRIEINKFAHVFRAGSSLRLTIDTPSQTGYWKFGHLPDASTNSIWHDRQHPSSLVLGYLPYTHASGLPDCATTLRQPCRANAVPVPAGVGPDLPR</sequence>
<dbReference type="AlphaFoldDB" id="A0A7X1PNJ2"/>
<dbReference type="SUPFAM" id="SSF49785">
    <property type="entry name" value="Galactose-binding domain-like"/>
    <property type="match status" value="1"/>
</dbReference>